<dbReference type="InterPro" id="IPR056203">
    <property type="entry name" value="Cds6_C"/>
</dbReference>
<gene>
    <name evidence="3" type="ORF">GALL_308930</name>
</gene>
<dbReference type="Pfam" id="PF13181">
    <property type="entry name" value="TPR_8"/>
    <property type="match status" value="1"/>
</dbReference>
<dbReference type="SUPFAM" id="SSF48452">
    <property type="entry name" value="TPR-like"/>
    <property type="match status" value="1"/>
</dbReference>
<evidence type="ECO:0000313" key="3">
    <source>
        <dbReference type="EMBL" id="OIQ87245.1"/>
    </source>
</evidence>
<proteinExistence type="predicted"/>
<organism evidence="3">
    <name type="scientific">mine drainage metagenome</name>
    <dbReference type="NCBI Taxonomy" id="410659"/>
    <lineage>
        <taxon>unclassified sequences</taxon>
        <taxon>metagenomes</taxon>
        <taxon>ecological metagenomes</taxon>
    </lineage>
</organism>
<name>A0A1J5RGK2_9ZZZZ</name>
<dbReference type="Pfam" id="PF13432">
    <property type="entry name" value="TPR_16"/>
    <property type="match status" value="1"/>
</dbReference>
<dbReference type="AlphaFoldDB" id="A0A1J5RGK2"/>
<dbReference type="InterPro" id="IPR032710">
    <property type="entry name" value="NTF2-like_dom_sf"/>
</dbReference>
<dbReference type="Gene3D" id="3.10.450.50">
    <property type="match status" value="1"/>
</dbReference>
<accession>A0A1J5RGK2</accession>
<dbReference type="SUPFAM" id="SSF54427">
    <property type="entry name" value="NTF2-like"/>
    <property type="match status" value="1"/>
</dbReference>
<feature type="region of interest" description="Disordered" evidence="1">
    <location>
        <begin position="225"/>
        <end position="248"/>
    </location>
</feature>
<dbReference type="InterPro" id="IPR019734">
    <property type="entry name" value="TPR_rpt"/>
</dbReference>
<evidence type="ECO:0000256" key="1">
    <source>
        <dbReference type="SAM" id="MobiDB-lite"/>
    </source>
</evidence>
<dbReference type="PROSITE" id="PS50005">
    <property type="entry name" value="TPR"/>
    <property type="match status" value="1"/>
</dbReference>
<reference evidence="3" key="1">
    <citation type="submission" date="2016-10" db="EMBL/GenBank/DDBJ databases">
        <title>Sequence of Gallionella enrichment culture.</title>
        <authorList>
            <person name="Poehlein A."/>
            <person name="Muehling M."/>
            <person name="Daniel R."/>
        </authorList>
    </citation>
    <scope>NUCLEOTIDE SEQUENCE</scope>
</reference>
<comment type="caution">
    <text evidence="3">The sequence shown here is derived from an EMBL/GenBank/DDBJ whole genome shotgun (WGS) entry which is preliminary data.</text>
</comment>
<dbReference type="SMART" id="SM00028">
    <property type="entry name" value="TPR"/>
    <property type="match status" value="2"/>
</dbReference>
<dbReference type="Pfam" id="PF24125">
    <property type="entry name" value="Cds6_C"/>
    <property type="match status" value="1"/>
</dbReference>
<protein>
    <submittedName>
        <fullName evidence="3">Tetratricopeptide repeat protein</fullName>
    </submittedName>
</protein>
<feature type="domain" description="Cds6 C-terminal" evidence="2">
    <location>
        <begin position="256"/>
        <end position="359"/>
    </location>
</feature>
<sequence>MRLMRAILVPLLFSSLCAQAGNLMEVTQLYQNGKTEQALAALETYTASLPKDGWGRNVTRARFLKGVMLADLKRTDEAIQVFDRLTIDYPDLPEPYNNLAALYVSQGKYEAARDTLERAMHTDPTYASLHDNLSDVYARLSSHAYESTLHNTSGKAAPERIRELCENYGKMASQAAGRKIAPRADADFALLHDIPASRTVAAQPPKHLDVDEMAMENPAGHAAPAELLSGSRQKPVAAASAKHEPADHAPEETHAILGTVQAWSSAWSGKNVGSYLAHYAPDFKLPGGGTRAAWAARRRERISRPKSIRVNVEAPQVTLTDASHARVTFRQNYRSDSLQTNGRKTLLMVRSGGKWLIQEELAGG</sequence>
<dbReference type="InterPro" id="IPR011990">
    <property type="entry name" value="TPR-like_helical_dom_sf"/>
</dbReference>
<dbReference type="EMBL" id="MLJW01000432">
    <property type="protein sequence ID" value="OIQ87245.1"/>
    <property type="molecule type" value="Genomic_DNA"/>
</dbReference>
<dbReference type="Gene3D" id="1.25.40.10">
    <property type="entry name" value="Tetratricopeptide repeat domain"/>
    <property type="match status" value="1"/>
</dbReference>
<dbReference type="PROSITE" id="PS50293">
    <property type="entry name" value="TPR_REGION"/>
    <property type="match status" value="1"/>
</dbReference>
<evidence type="ECO:0000259" key="2">
    <source>
        <dbReference type="Pfam" id="PF24125"/>
    </source>
</evidence>